<evidence type="ECO:0000313" key="1">
    <source>
        <dbReference type="EMBL" id="QDH47160.1"/>
    </source>
</evidence>
<sequence length="179" mass="20835">MTSGEMRKTQKNISGLKTPRSLTSAGTNMVGWWLLIWARLINKEEIVMSEVNMNELMKKVHEKGMKAFEEMDHKERWAFWTSISVPPLRFVLRNAMSCEDKKLRYDHRDISLVLGYVLGMHKVAPIRELMNSQAIRLAIVVLLDAMTEMKEMDTVMDDMVNIAAKTMNTIDNKILYYYQ</sequence>
<accession>A0A514A1K0</accession>
<organism evidence="1 2">
    <name type="scientific">Aeromonas phage LAh10</name>
    <dbReference type="NCBI Taxonomy" id="2591025"/>
    <lineage>
        <taxon>Viruses</taxon>
        <taxon>Duplodnaviria</taxon>
        <taxon>Heunggongvirae</taxon>
        <taxon>Uroviricota</taxon>
        <taxon>Caudoviricetes</taxon>
        <taxon>Chimalliviridae</taxon>
        <taxon>Ludhianavirus</taxon>
        <taxon>Ludhianavirus LAh10</taxon>
    </lineage>
</organism>
<dbReference type="Proteomes" id="UP000318420">
    <property type="component" value="Segment"/>
</dbReference>
<name>A0A514A1K0_9CAUD</name>
<dbReference type="EMBL" id="MK838116">
    <property type="protein sequence ID" value="QDH47160.1"/>
    <property type="molecule type" value="Genomic_DNA"/>
</dbReference>
<proteinExistence type="predicted"/>
<keyword evidence="2" id="KW-1185">Reference proteome</keyword>
<evidence type="ECO:0000313" key="2">
    <source>
        <dbReference type="Proteomes" id="UP000318420"/>
    </source>
</evidence>
<gene>
    <name evidence="1" type="ORF">LAh10_108</name>
</gene>
<reference evidence="1 2" key="1">
    <citation type="submission" date="2019-04" db="EMBL/GenBank/DDBJ databases">
        <title>Novel bacteriophages capable of disrupting biofilms from clinical strains of Aeromonas hydrophila with intrinsic antibiotic resistance.</title>
        <authorList>
            <person name="Kabwe M."/>
            <person name="Brown T.L."/>
            <person name="Speirs L."/>
            <person name="Ku H."/>
            <person name="Leach M."/>
            <person name="Chan H.T."/>
            <person name="Petrovski S."/>
            <person name="Lock P."/>
            <person name="Tucci J."/>
        </authorList>
    </citation>
    <scope>NUCLEOTIDE SEQUENCE [LARGE SCALE GENOMIC DNA]</scope>
</reference>
<protein>
    <submittedName>
        <fullName evidence="1">Uncharacterized protein</fullName>
    </submittedName>
</protein>